<dbReference type="EMBL" id="NGFO01000013">
    <property type="protein sequence ID" value="OUC78335.1"/>
    <property type="molecule type" value="Genomic_DNA"/>
</dbReference>
<organism evidence="2 3">
    <name type="scientific">Gordonia lacunae</name>
    <dbReference type="NCBI Taxonomy" id="417102"/>
    <lineage>
        <taxon>Bacteria</taxon>
        <taxon>Bacillati</taxon>
        <taxon>Actinomycetota</taxon>
        <taxon>Actinomycetes</taxon>
        <taxon>Mycobacteriales</taxon>
        <taxon>Gordoniaceae</taxon>
        <taxon>Gordonia</taxon>
    </lineage>
</organism>
<dbReference type="Proteomes" id="UP000194632">
    <property type="component" value="Unassembled WGS sequence"/>
</dbReference>
<keyword evidence="3" id="KW-1185">Reference proteome</keyword>
<feature type="region of interest" description="Disordered" evidence="1">
    <location>
        <begin position="24"/>
        <end position="72"/>
    </location>
</feature>
<dbReference type="OrthoDB" id="3578910at2"/>
<dbReference type="STRING" id="417102.CA982_12655"/>
<sequence length="72" mass="7874">MIYLFAVLGLLAIGFLMWRAFGPHSDESGDTPSSGPRRARPRGPLGPDDDPDFLRDLDNRTRGTNGTDGDEI</sequence>
<protein>
    <submittedName>
        <fullName evidence="2">Uncharacterized protein</fullName>
    </submittedName>
</protein>
<evidence type="ECO:0000313" key="2">
    <source>
        <dbReference type="EMBL" id="OUC78335.1"/>
    </source>
</evidence>
<accession>A0A243Q9L2</accession>
<comment type="caution">
    <text evidence="2">The sequence shown here is derived from an EMBL/GenBank/DDBJ whole genome shotgun (WGS) entry which is preliminary data.</text>
</comment>
<evidence type="ECO:0000256" key="1">
    <source>
        <dbReference type="SAM" id="MobiDB-lite"/>
    </source>
</evidence>
<proteinExistence type="predicted"/>
<evidence type="ECO:0000313" key="3">
    <source>
        <dbReference type="Proteomes" id="UP000194632"/>
    </source>
</evidence>
<feature type="compositionally biased region" description="Polar residues" evidence="1">
    <location>
        <begin position="62"/>
        <end position="72"/>
    </location>
</feature>
<name>A0A243Q9L2_9ACTN</name>
<gene>
    <name evidence="2" type="ORF">CA982_12655</name>
</gene>
<dbReference type="RefSeq" id="WP_086535679.1">
    <property type="nucleotide sequence ID" value="NZ_NGFO01000013.1"/>
</dbReference>
<feature type="compositionally biased region" description="Basic and acidic residues" evidence="1">
    <location>
        <begin position="52"/>
        <end position="61"/>
    </location>
</feature>
<reference evidence="2 3" key="1">
    <citation type="submission" date="2017-05" db="EMBL/GenBank/DDBJ databases">
        <title>Biotechnological potential of actinobacteria isolated from South African environments.</title>
        <authorList>
            <person name="Le Roes-Hill M."/>
            <person name="Prins A."/>
            <person name="Durrell K.A."/>
        </authorList>
    </citation>
    <scope>NUCLEOTIDE SEQUENCE [LARGE SCALE GENOMIC DNA]</scope>
    <source>
        <strain evidence="2">BS2</strain>
    </source>
</reference>
<dbReference type="AlphaFoldDB" id="A0A243Q9L2"/>